<evidence type="ECO:0000256" key="6">
    <source>
        <dbReference type="ARBA" id="ARBA00022729"/>
    </source>
</evidence>
<keyword evidence="15" id="KW-0325">Glycoprotein</keyword>
<feature type="domain" description="Gnk2-homologous" evidence="20">
    <location>
        <begin position="1"/>
        <end position="67"/>
    </location>
</feature>
<evidence type="ECO:0000256" key="3">
    <source>
        <dbReference type="ARBA" id="ARBA00022527"/>
    </source>
</evidence>
<keyword evidence="3" id="KW-0723">Serine/threonine-protein kinase</keyword>
<sequence length="374" mass="42081">MLSKTAIRFTEDSSLYAFVQCFNHLSTSDCNTCLETSIKEVLGRCNSSRGARLLSGSCFLRYERYAFYEGEHESEGTVSQTNQNSMPKAGTQTENWMIALIASGAGILALSAFGCYVFYVVPRNQSRSNDVNKWHYSFSMYDFAIPTLRKISLTIISGGNKPLGDQETQVQHRDNLDFLDHGSGMQNNLNPEEFPFIEMKMIEEATDNFSVFNKLREGGFGPVFKGILPDGQEIAVKRLSSNSEQGSEEFINEVILTHKLQHINLVKLLGFCVHKEEKLLVYEYTPNGSLEGFLCDSWKRAHLNWSTRLNIIDGVSRGMLYLHQDSRLKIIHRDLKPSNVLLDDRMNPKISDFGMARILGGNDGEANTLKIAGT</sequence>
<evidence type="ECO:0000256" key="12">
    <source>
        <dbReference type="ARBA" id="ARBA00023136"/>
    </source>
</evidence>
<dbReference type="FunFam" id="1.10.510.10:FF:001023">
    <property type="entry name" value="Os07g0541700 protein"/>
    <property type="match status" value="1"/>
</dbReference>
<comment type="subcellular location">
    <subcellularLocation>
        <location evidence="1">Membrane</location>
        <topology evidence="1">Single-pass membrane protein</topology>
    </subcellularLocation>
</comment>
<dbReference type="PANTHER" id="PTHR27002">
    <property type="entry name" value="RECEPTOR-LIKE SERINE/THREONINE-PROTEIN KINASE SD1-8"/>
    <property type="match status" value="1"/>
</dbReference>
<accession>A0AAW2PAL9</accession>
<evidence type="ECO:0000259" key="19">
    <source>
        <dbReference type="PROSITE" id="PS50011"/>
    </source>
</evidence>
<dbReference type="PROSITE" id="PS00108">
    <property type="entry name" value="PROTEIN_KINASE_ST"/>
    <property type="match status" value="1"/>
</dbReference>
<dbReference type="PROSITE" id="PS51473">
    <property type="entry name" value="GNK2"/>
    <property type="match status" value="1"/>
</dbReference>
<dbReference type="EC" id="2.7.11.1" evidence="2"/>
<evidence type="ECO:0000256" key="11">
    <source>
        <dbReference type="ARBA" id="ARBA00022989"/>
    </source>
</evidence>
<protein>
    <recommendedName>
        <fullName evidence="2">non-specific serine/threonine protein kinase</fullName>
        <ecNumber evidence="2">2.7.11.1</ecNumber>
    </recommendedName>
</protein>
<reference evidence="21" key="1">
    <citation type="submission" date="2020-06" db="EMBL/GenBank/DDBJ databases">
        <authorList>
            <person name="Li T."/>
            <person name="Hu X."/>
            <person name="Zhang T."/>
            <person name="Song X."/>
            <person name="Zhang H."/>
            <person name="Dai N."/>
            <person name="Sheng W."/>
            <person name="Hou X."/>
            <person name="Wei L."/>
        </authorList>
    </citation>
    <scope>NUCLEOTIDE SEQUENCE</scope>
    <source>
        <strain evidence="21">G01</strain>
        <tissue evidence="21">Leaf</tissue>
    </source>
</reference>
<dbReference type="Gene3D" id="3.30.200.20">
    <property type="entry name" value="Phosphorylase Kinase, domain 1"/>
    <property type="match status" value="1"/>
</dbReference>
<name>A0AAW2PAL9_9LAMI</name>
<comment type="caution">
    <text evidence="21">The sequence shown here is derived from an EMBL/GenBank/DDBJ whole genome shotgun (WGS) entry which is preliminary data.</text>
</comment>
<evidence type="ECO:0000256" key="4">
    <source>
        <dbReference type="ARBA" id="ARBA00022679"/>
    </source>
</evidence>
<keyword evidence="7" id="KW-0677">Repeat</keyword>
<keyword evidence="10" id="KW-0067">ATP-binding</keyword>
<dbReference type="GO" id="GO:0005886">
    <property type="term" value="C:plasma membrane"/>
    <property type="evidence" value="ECO:0007669"/>
    <property type="project" value="TreeGrafter"/>
</dbReference>
<dbReference type="Pfam" id="PF01657">
    <property type="entry name" value="Stress-antifung"/>
    <property type="match status" value="1"/>
</dbReference>
<dbReference type="GO" id="GO:0005524">
    <property type="term" value="F:ATP binding"/>
    <property type="evidence" value="ECO:0007669"/>
    <property type="project" value="UniProtKB-KW"/>
</dbReference>
<dbReference type="Pfam" id="PF07714">
    <property type="entry name" value="PK_Tyr_Ser-Thr"/>
    <property type="match status" value="1"/>
</dbReference>
<dbReference type="FunFam" id="3.30.200.20:FF:000195">
    <property type="entry name" value="G-type lectin S-receptor-like serine/threonine-protein kinase"/>
    <property type="match status" value="1"/>
</dbReference>
<comment type="catalytic activity">
    <reaction evidence="17">
        <text>L-seryl-[protein] + ATP = O-phospho-L-seryl-[protein] + ADP + H(+)</text>
        <dbReference type="Rhea" id="RHEA:17989"/>
        <dbReference type="Rhea" id="RHEA-COMP:9863"/>
        <dbReference type="Rhea" id="RHEA-COMP:11604"/>
        <dbReference type="ChEBI" id="CHEBI:15378"/>
        <dbReference type="ChEBI" id="CHEBI:29999"/>
        <dbReference type="ChEBI" id="CHEBI:30616"/>
        <dbReference type="ChEBI" id="CHEBI:83421"/>
        <dbReference type="ChEBI" id="CHEBI:456216"/>
        <dbReference type="EC" id="2.7.11.1"/>
    </reaction>
</comment>
<dbReference type="EMBL" id="JACGWK010000005">
    <property type="protein sequence ID" value="KAL0353220.1"/>
    <property type="molecule type" value="Genomic_DNA"/>
</dbReference>
<feature type="domain" description="Protein kinase" evidence="19">
    <location>
        <begin position="209"/>
        <end position="374"/>
    </location>
</feature>
<evidence type="ECO:0000313" key="21">
    <source>
        <dbReference type="EMBL" id="KAL0353220.1"/>
    </source>
</evidence>
<dbReference type="InterPro" id="IPR002902">
    <property type="entry name" value="GNK2"/>
</dbReference>
<dbReference type="SUPFAM" id="SSF56112">
    <property type="entry name" value="Protein kinase-like (PK-like)"/>
    <property type="match status" value="1"/>
</dbReference>
<evidence type="ECO:0000256" key="16">
    <source>
        <dbReference type="ARBA" id="ARBA00047899"/>
    </source>
</evidence>
<keyword evidence="6" id="KW-0732">Signal</keyword>
<organism evidence="21">
    <name type="scientific">Sesamum angustifolium</name>
    <dbReference type="NCBI Taxonomy" id="2727405"/>
    <lineage>
        <taxon>Eukaryota</taxon>
        <taxon>Viridiplantae</taxon>
        <taxon>Streptophyta</taxon>
        <taxon>Embryophyta</taxon>
        <taxon>Tracheophyta</taxon>
        <taxon>Spermatophyta</taxon>
        <taxon>Magnoliopsida</taxon>
        <taxon>eudicotyledons</taxon>
        <taxon>Gunneridae</taxon>
        <taxon>Pentapetalae</taxon>
        <taxon>asterids</taxon>
        <taxon>lamiids</taxon>
        <taxon>Lamiales</taxon>
        <taxon>Pedaliaceae</taxon>
        <taxon>Sesamum</taxon>
    </lineage>
</organism>
<gene>
    <name evidence="21" type="ORF">Sangu_0903300</name>
</gene>
<dbReference type="InterPro" id="IPR001245">
    <property type="entry name" value="Ser-Thr/Tyr_kinase_cat_dom"/>
</dbReference>
<keyword evidence="12 18" id="KW-0472">Membrane</keyword>
<dbReference type="PROSITE" id="PS50011">
    <property type="entry name" value="PROTEIN_KINASE_DOM"/>
    <property type="match status" value="1"/>
</dbReference>
<evidence type="ECO:0000256" key="17">
    <source>
        <dbReference type="ARBA" id="ARBA00048679"/>
    </source>
</evidence>
<dbReference type="GO" id="GO:0004674">
    <property type="term" value="F:protein serine/threonine kinase activity"/>
    <property type="evidence" value="ECO:0007669"/>
    <property type="project" value="UniProtKB-KW"/>
</dbReference>
<keyword evidence="9 21" id="KW-0418">Kinase</keyword>
<evidence type="ECO:0000256" key="7">
    <source>
        <dbReference type="ARBA" id="ARBA00022737"/>
    </source>
</evidence>
<dbReference type="InterPro" id="IPR038408">
    <property type="entry name" value="GNK2_sf"/>
</dbReference>
<dbReference type="AlphaFoldDB" id="A0AAW2PAL9"/>
<dbReference type="SMART" id="SM00220">
    <property type="entry name" value="S_TKc"/>
    <property type="match status" value="1"/>
</dbReference>
<keyword evidence="14 21" id="KW-0675">Receptor</keyword>
<dbReference type="Gene3D" id="3.30.430.20">
    <property type="entry name" value="Gnk2 domain, C-X8-C-X2-C motif"/>
    <property type="match status" value="1"/>
</dbReference>
<evidence type="ECO:0000256" key="10">
    <source>
        <dbReference type="ARBA" id="ARBA00022840"/>
    </source>
</evidence>
<dbReference type="Gene3D" id="1.10.510.10">
    <property type="entry name" value="Transferase(Phosphotransferase) domain 1"/>
    <property type="match status" value="1"/>
</dbReference>
<evidence type="ECO:0000256" key="13">
    <source>
        <dbReference type="ARBA" id="ARBA00023157"/>
    </source>
</evidence>
<dbReference type="InterPro" id="IPR008271">
    <property type="entry name" value="Ser/Thr_kinase_AS"/>
</dbReference>
<comment type="catalytic activity">
    <reaction evidence="16">
        <text>L-threonyl-[protein] + ATP = O-phospho-L-threonyl-[protein] + ADP + H(+)</text>
        <dbReference type="Rhea" id="RHEA:46608"/>
        <dbReference type="Rhea" id="RHEA-COMP:11060"/>
        <dbReference type="Rhea" id="RHEA-COMP:11605"/>
        <dbReference type="ChEBI" id="CHEBI:15378"/>
        <dbReference type="ChEBI" id="CHEBI:30013"/>
        <dbReference type="ChEBI" id="CHEBI:30616"/>
        <dbReference type="ChEBI" id="CHEBI:61977"/>
        <dbReference type="ChEBI" id="CHEBI:456216"/>
        <dbReference type="EC" id="2.7.11.1"/>
    </reaction>
</comment>
<dbReference type="InterPro" id="IPR000719">
    <property type="entry name" value="Prot_kinase_dom"/>
</dbReference>
<reference evidence="21" key="2">
    <citation type="journal article" date="2024" name="Plant">
        <title>Genomic evolution and insights into agronomic trait innovations of Sesamum species.</title>
        <authorList>
            <person name="Miao H."/>
            <person name="Wang L."/>
            <person name="Qu L."/>
            <person name="Liu H."/>
            <person name="Sun Y."/>
            <person name="Le M."/>
            <person name="Wang Q."/>
            <person name="Wei S."/>
            <person name="Zheng Y."/>
            <person name="Lin W."/>
            <person name="Duan Y."/>
            <person name="Cao H."/>
            <person name="Xiong S."/>
            <person name="Wang X."/>
            <person name="Wei L."/>
            <person name="Li C."/>
            <person name="Ma Q."/>
            <person name="Ju M."/>
            <person name="Zhao R."/>
            <person name="Li G."/>
            <person name="Mu C."/>
            <person name="Tian Q."/>
            <person name="Mei H."/>
            <person name="Zhang T."/>
            <person name="Gao T."/>
            <person name="Zhang H."/>
        </authorList>
    </citation>
    <scope>NUCLEOTIDE SEQUENCE</scope>
    <source>
        <strain evidence="21">G01</strain>
    </source>
</reference>
<evidence type="ECO:0000256" key="5">
    <source>
        <dbReference type="ARBA" id="ARBA00022692"/>
    </source>
</evidence>
<feature type="transmembrane region" description="Helical" evidence="18">
    <location>
        <begin position="96"/>
        <end position="119"/>
    </location>
</feature>
<evidence type="ECO:0000256" key="8">
    <source>
        <dbReference type="ARBA" id="ARBA00022741"/>
    </source>
</evidence>
<keyword evidence="5 18" id="KW-0812">Transmembrane</keyword>
<keyword evidence="13" id="KW-1015">Disulfide bond</keyword>
<evidence type="ECO:0000256" key="15">
    <source>
        <dbReference type="ARBA" id="ARBA00023180"/>
    </source>
</evidence>
<evidence type="ECO:0000256" key="18">
    <source>
        <dbReference type="SAM" id="Phobius"/>
    </source>
</evidence>
<dbReference type="CDD" id="cd23509">
    <property type="entry name" value="Gnk2-like"/>
    <property type="match status" value="1"/>
</dbReference>
<keyword evidence="8" id="KW-0547">Nucleotide-binding</keyword>
<evidence type="ECO:0000259" key="20">
    <source>
        <dbReference type="PROSITE" id="PS51473"/>
    </source>
</evidence>
<evidence type="ECO:0000256" key="2">
    <source>
        <dbReference type="ARBA" id="ARBA00012513"/>
    </source>
</evidence>
<evidence type="ECO:0000256" key="1">
    <source>
        <dbReference type="ARBA" id="ARBA00004167"/>
    </source>
</evidence>
<evidence type="ECO:0000256" key="9">
    <source>
        <dbReference type="ARBA" id="ARBA00022777"/>
    </source>
</evidence>
<dbReference type="PANTHER" id="PTHR27002:SF679">
    <property type="entry name" value="CYSTEINE-RICH RECEPTOR-LIKE PROTEIN KINASE 10 ISOFORM X1"/>
    <property type="match status" value="1"/>
</dbReference>
<evidence type="ECO:0000256" key="14">
    <source>
        <dbReference type="ARBA" id="ARBA00023170"/>
    </source>
</evidence>
<keyword evidence="4" id="KW-0808">Transferase</keyword>
<proteinExistence type="predicted"/>
<keyword evidence="11 18" id="KW-1133">Transmembrane helix</keyword>
<dbReference type="InterPro" id="IPR011009">
    <property type="entry name" value="Kinase-like_dom_sf"/>
</dbReference>